<evidence type="ECO:0000256" key="4">
    <source>
        <dbReference type="ARBA" id="ARBA00022475"/>
    </source>
</evidence>
<evidence type="ECO:0000256" key="1">
    <source>
        <dbReference type="ARBA" id="ARBA00004651"/>
    </source>
</evidence>
<keyword evidence="5" id="KW-0762">Sugar transport</keyword>
<feature type="transmembrane region" description="Helical" evidence="11">
    <location>
        <begin position="35"/>
        <end position="53"/>
    </location>
</feature>
<sequence>MSSLVTRNSWKISYHVWQALFLREAVARISADRVAWLWLLAEPIAHVALMVWIRTLIGRIRLVPGADYIPWLVLGITLFIMFRNQMTRGMEAINANRGLFAYRQVHPADTVLVRCFLEGVLSTIVIILMIFGFTLLGHNVIPFHPLHALSIWGLVLAFGTGIALVFSVVATTLPEATKFIRMIMFPLYFLSGVMLPVQYFPHELQQYLLYNPMLHAVELFRLGFFENYRPVNGISLLYLSYWVWGSLCFGLLLQVRYKVRLMAQ</sequence>
<feature type="transmembrane region" description="Helical" evidence="11">
    <location>
        <begin position="179"/>
        <end position="200"/>
    </location>
</feature>
<dbReference type="Pfam" id="PF01061">
    <property type="entry name" value="ABC2_membrane"/>
    <property type="match status" value="1"/>
</dbReference>
<evidence type="ECO:0000256" key="5">
    <source>
        <dbReference type="ARBA" id="ARBA00022597"/>
    </source>
</evidence>
<dbReference type="InterPro" id="IPR013525">
    <property type="entry name" value="ABC2_TM"/>
</dbReference>
<evidence type="ECO:0000256" key="8">
    <source>
        <dbReference type="ARBA" id="ARBA00022989"/>
    </source>
</evidence>
<dbReference type="PANTHER" id="PTHR30413">
    <property type="entry name" value="INNER MEMBRANE TRANSPORT PERMEASE"/>
    <property type="match status" value="1"/>
</dbReference>
<protein>
    <recommendedName>
        <fullName evidence="11">Transport permease protein</fullName>
    </recommendedName>
</protein>
<keyword evidence="9" id="KW-0625">Polysaccharide transport</keyword>
<accession>A0A558B2Y3</accession>
<keyword evidence="3 11" id="KW-0813">Transport</keyword>
<gene>
    <name evidence="13" type="ORF">FHK81_16115</name>
</gene>
<evidence type="ECO:0000313" key="13">
    <source>
        <dbReference type="EMBL" id="TVT30867.1"/>
    </source>
</evidence>
<evidence type="ECO:0000256" key="9">
    <source>
        <dbReference type="ARBA" id="ARBA00023047"/>
    </source>
</evidence>
<comment type="subcellular location">
    <subcellularLocation>
        <location evidence="11">Cell inner membrane</location>
        <topology evidence="11">Multi-pass membrane protein</topology>
    </subcellularLocation>
    <subcellularLocation>
        <location evidence="1">Cell membrane</location>
        <topology evidence="1">Multi-pass membrane protein</topology>
    </subcellularLocation>
</comment>
<dbReference type="PIRSF" id="PIRSF006648">
    <property type="entry name" value="DrrB"/>
    <property type="match status" value="1"/>
</dbReference>
<evidence type="ECO:0000256" key="2">
    <source>
        <dbReference type="ARBA" id="ARBA00007783"/>
    </source>
</evidence>
<dbReference type="RefSeq" id="WP_273135014.1">
    <property type="nucleotide sequence ID" value="NZ_VMRX01000051.1"/>
</dbReference>
<reference evidence="13 14" key="1">
    <citation type="submission" date="2019-07" db="EMBL/GenBank/DDBJ databases">
        <title>The pathways for chlorine oxyanion respiration interact through the shared metabolite chlorate.</title>
        <authorList>
            <person name="Barnum T.P."/>
            <person name="Cheng Y."/>
            <person name="Hill K.A."/>
            <person name="Lucas L.N."/>
            <person name="Carlson H.K."/>
            <person name="Coates J.D."/>
        </authorList>
    </citation>
    <scope>NUCLEOTIDE SEQUENCE [LARGE SCALE GENOMIC DNA]</scope>
    <source>
        <strain evidence="13">UCB</strain>
    </source>
</reference>
<keyword evidence="10 11" id="KW-0472">Membrane</keyword>
<dbReference type="EMBL" id="VMRX01000051">
    <property type="protein sequence ID" value="TVT30867.1"/>
    <property type="molecule type" value="Genomic_DNA"/>
</dbReference>
<proteinExistence type="inferred from homology"/>
<evidence type="ECO:0000256" key="11">
    <source>
        <dbReference type="RuleBase" id="RU361157"/>
    </source>
</evidence>
<keyword evidence="8 11" id="KW-1133">Transmembrane helix</keyword>
<feature type="transmembrane region" description="Helical" evidence="11">
    <location>
        <begin position="65"/>
        <end position="82"/>
    </location>
</feature>
<keyword evidence="6 11" id="KW-0812">Transmembrane</keyword>
<dbReference type="PANTHER" id="PTHR30413:SF10">
    <property type="entry name" value="CAPSULE POLYSACCHARIDE EXPORT INNER-MEMBRANE PROTEIN CTRC"/>
    <property type="match status" value="1"/>
</dbReference>
<comment type="caution">
    <text evidence="13">The sequence shown here is derived from an EMBL/GenBank/DDBJ whole genome shotgun (WGS) entry which is preliminary data.</text>
</comment>
<dbReference type="Proteomes" id="UP000319142">
    <property type="component" value="Unassembled WGS sequence"/>
</dbReference>
<dbReference type="PROSITE" id="PS51012">
    <property type="entry name" value="ABC_TM2"/>
    <property type="match status" value="1"/>
</dbReference>
<dbReference type="GO" id="GO:0015774">
    <property type="term" value="P:polysaccharide transport"/>
    <property type="evidence" value="ECO:0007669"/>
    <property type="project" value="UniProtKB-KW"/>
</dbReference>
<keyword evidence="7" id="KW-0972">Capsule biogenesis/degradation</keyword>
<name>A0A558B2Y3_9GAMM</name>
<organism evidence="13 14">
    <name type="scientific">Marinobacter vinifirmus</name>
    <dbReference type="NCBI Taxonomy" id="355591"/>
    <lineage>
        <taxon>Bacteria</taxon>
        <taxon>Pseudomonadati</taxon>
        <taxon>Pseudomonadota</taxon>
        <taxon>Gammaproteobacteria</taxon>
        <taxon>Pseudomonadales</taxon>
        <taxon>Marinobacteraceae</taxon>
        <taxon>Marinobacter</taxon>
    </lineage>
</organism>
<feature type="domain" description="ABC transmembrane type-2" evidence="12">
    <location>
        <begin position="34"/>
        <end position="257"/>
    </location>
</feature>
<evidence type="ECO:0000256" key="7">
    <source>
        <dbReference type="ARBA" id="ARBA00022903"/>
    </source>
</evidence>
<dbReference type="GO" id="GO:0140359">
    <property type="term" value="F:ABC-type transporter activity"/>
    <property type="evidence" value="ECO:0007669"/>
    <property type="project" value="InterPro"/>
</dbReference>
<dbReference type="InterPro" id="IPR047817">
    <property type="entry name" value="ABC2_TM_bact-type"/>
</dbReference>
<dbReference type="GO" id="GO:0015920">
    <property type="term" value="P:lipopolysaccharide transport"/>
    <property type="evidence" value="ECO:0007669"/>
    <property type="project" value="TreeGrafter"/>
</dbReference>
<feature type="transmembrane region" description="Helical" evidence="11">
    <location>
        <begin position="111"/>
        <end position="136"/>
    </location>
</feature>
<dbReference type="GO" id="GO:0043190">
    <property type="term" value="C:ATP-binding cassette (ABC) transporter complex"/>
    <property type="evidence" value="ECO:0007669"/>
    <property type="project" value="InterPro"/>
</dbReference>
<evidence type="ECO:0000313" key="14">
    <source>
        <dbReference type="Proteomes" id="UP000319142"/>
    </source>
</evidence>
<feature type="transmembrane region" description="Helical" evidence="11">
    <location>
        <begin position="148"/>
        <end position="173"/>
    </location>
</feature>
<evidence type="ECO:0000259" key="12">
    <source>
        <dbReference type="PROSITE" id="PS51012"/>
    </source>
</evidence>
<dbReference type="AlphaFoldDB" id="A0A558B2Y3"/>
<dbReference type="PRINTS" id="PR00164">
    <property type="entry name" value="ABC2TRNSPORT"/>
</dbReference>
<evidence type="ECO:0000256" key="6">
    <source>
        <dbReference type="ARBA" id="ARBA00022692"/>
    </source>
</evidence>
<keyword evidence="4 11" id="KW-1003">Cell membrane</keyword>
<evidence type="ECO:0000256" key="10">
    <source>
        <dbReference type="ARBA" id="ARBA00023136"/>
    </source>
</evidence>
<dbReference type="InterPro" id="IPR000412">
    <property type="entry name" value="ABC_2_transport"/>
</dbReference>
<comment type="similarity">
    <text evidence="2 11">Belongs to the ABC-2 integral membrane protein family.</text>
</comment>
<evidence type="ECO:0000256" key="3">
    <source>
        <dbReference type="ARBA" id="ARBA00022448"/>
    </source>
</evidence>
<feature type="transmembrane region" description="Helical" evidence="11">
    <location>
        <begin position="236"/>
        <end position="255"/>
    </location>
</feature>